<evidence type="ECO:0000313" key="4">
    <source>
        <dbReference type="EMBL" id="PAV07934.1"/>
    </source>
</evidence>
<keyword evidence="1" id="KW-0812">Transmembrane</keyword>
<evidence type="ECO:0008006" key="8">
    <source>
        <dbReference type="Google" id="ProtNLM"/>
    </source>
</evidence>
<reference evidence="5 7" key="1">
    <citation type="submission" date="2016-04" db="EMBL/GenBank/DDBJ databases">
        <title>Genome sequence of Methanosphaera cuniculi DSM 4103.</title>
        <authorList>
            <person name="Poehlein A."/>
            <person name="Seedorf H."/>
            <person name="Daniel R."/>
        </authorList>
    </citation>
    <scope>NUCLEOTIDE SEQUENCE [LARGE SCALE GENOMIC DNA]</scope>
    <source>
        <strain evidence="5 7">DSM 4103</strain>
    </source>
</reference>
<dbReference type="Proteomes" id="UP000246004">
    <property type="component" value="Unassembled WGS sequence"/>
</dbReference>
<feature type="transmembrane region" description="Helical" evidence="1">
    <location>
        <begin position="446"/>
        <end position="464"/>
    </location>
</feature>
<keyword evidence="1" id="KW-1133">Transmembrane helix</keyword>
<dbReference type="Proteomes" id="UP000217528">
    <property type="component" value="Unassembled WGS sequence"/>
</dbReference>
<gene>
    <name evidence="4" type="ORF">ASJ82_01455</name>
    <name evidence="5" type="ORF">MSCUN_02430</name>
</gene>
<organism evidence="4 6">
    <name type="scientific">Methanosphaera cuniculi</name>
    <dbReference type="NCBI Taxonomy" id="1077256"/>
    <lineage>
        <taxon>Archaea</taxon>
        <taxon>Methanobacteriati</taxon>
        <taxon>Methanobacteriota</taxon>
        <taxon>Methanomada group</taxon>
        <taxon>Methanobacteria</taxon>
        <taxon>Methanobacteriales</taxon>
        <taxon>Methanobacteriaceae</taxon>
        <taxon>Methanosphaera</taxon>
    </lineage>
</organism>
<reference evidence="4 6" key="2">
    <citation type="journal article" date="2017" name="BMC Genomics">
        <title>Genomic analysis of methanogenic archaea reveals a shift towards energy conservation.</title>
        <authorList>
            <person name="Gilmore S.P."/>
            <person name="Henske J.K."/>
            <person name="Sexton J.A."/>
            <person name="Solomon K.V."/>
            <person name="Seppala S."/>
            <person name="Yoo J.I."/>
            <person name="Huyett L.M."/>
            <person name="Pressman A."/>
            <person name="Cogan J.Z."/>
            <person name="Kivenson V."/>
            <person name="Peng X."/>
            <person name="Tan Y."/>
            <person name="Valentine D.L."/>
            <person name="O'Malley M.A."/>
        </authorList>
    </citation>
    <scope>NUCLEOTIDE SEQUENCE [LARGE SCALE GENOMIC DNA]</scope>
    <source>
        <strain evidence="4 6">1R-7</strain>
    </source>
</reference>
<evidence type="ECO:0000256" key="1">
    <source>
        <dbReference type="SAM" id="Phobius"/>
    </source>
</evidence>
<dbReference type="InterPro" id="IPR048389">
    <property type="entry name" value="YciQ-like_C"/>
</dbReference>
<evidence type="ECO:0000259" key="3">
    <source>
        <dbReference type="Pfam" id="PF20990"/>
    </source>
</evidence>
<feature type="domain" description="Predicted membrane protein YciQ-like C-terminal" evidence="3">
    <location>
        <begin position="282"/>
        <end position="529"/>
    </location>
</feature>
<accession>A0A2A2HF82</accession>
<dbReference type="RefSeq" id="WP_095608140.1">
    <property type="nucleotide sequence ID" value="NZ_LMVN01000004.1"/>
</dbReference>
<sequence length="604" mass="68770">MFNKKYVKYFIVLSTILLMMLAPIYSLGDYSITNVNEDMTVLDDGTAQITQTITYNITGEINGVYRTIPLSGNQSIENLTVTTPGYYNELEVQNTSTGQEVKVWLYKDKEKTQKVSDAIVNVTYHYNFLKGVKIYNDIAEVQYNVWGDSWDSEVDNLHSTLTIPGPMNEAQYWLNPPDIVKSQKVTSNSLITEYENIASDNTNVEQRIIMPKSYFKSYDNADVINKDAKEIIIADEKKYQDGINNTNNAMLLILIADLILIILPIIIYFKYGREHKINFETNYLTDIPYNDSPAVVNALTNKECGDITIDAFQATLLNLIDRGYLKIIYSNEKDMVLKVNYDKYADNTELLGYENSLINYLREFEDEDNNDYISLEYLKDNEDPQHFIKYFKSWTSTVRENEKLYEKTVKIFNDKGYWYGELASILGIIFGFLAICAGFILGRIYALPVIIASVILFVESLIIARMPSVYFGSYTIEGCEYVGKWNLFKNYIKDYSLIKEYPPQSVQIWGKYLVYATALGCAESVEKNMRKYFNTLNLSEDEFYSYPLLGVGYDMGFLMMFSTFNHLNTIPTANSDNDFGDLGSFGDIGDIGGGGFGGGGGGVF</sequence>
<evidence type="ECO:0000313" key="7">
    <source>
        <dbReference type="Proteomes" id="UP000246004"/>
    </source>
</evidence>
<dbReference type="EMBL" id="LMVN01000004">
    <property type="protein sequence ID" value="PAV07934.1"/>
    <property type="molecule type" value="Genomic_DNA"/>
</dbReference>
<keyword evidence="1" id="KW-0472">Membrane</keyword>
<dbReference type="AlphaFoldDB" id="A0A2A2HF82"/>
<feature type="transmembrane region" description="Helical" evidence="1">
    <location>
        <begin position="249"/>
        <end position="269"/>
    </location>
</feature>
<proteinExistence type="predicted"/>
<evidence type="ECO:0000259" key="2">
    <source>
        <dbReference type="Pfam" id="PF09972"/>
    </source>
</evidence>
<name>A0A2A2HF82_9EURY</name>
<dbReference type="Pfam" id="PF20990">
    <property type="entry name" value="DUF2207_C"/>
    <property type="match status" value="1"/>
</dbReference>
<feature type="domain" description="DUF2207" evidence="2">
    <location>
        <begin position="31"/>
        <end position="207"/>
    </location>
</feature>
<evidence type="ECO:0000313" key="5">
    <source>
        <dbReference type="EMBL" id="PWL08856.1"/>
    </source>
</evidence>
<comment type="caution">
    <text evidence="4">The sequence shown here is derived from an EMBL/GenBank/DDBJ whole genome shotgun (WGS) entry which is preliminary data.</text>
</comment>
<dbReference type="InterPro" id="IPR018702">
    <property type="entry name" value="DUF2207"/>
</dbReference>
<dbReference type="EMBL" id="LWMS01000007">
    <property type="protein sequence ID" value="PWL08856.1"/>
    <property type="molecule type" value="Genomic_DNA"/>
</dbReference>
<dbReference type="Pfam" id="PF09972">
    <property type="entry name" value="DUF2207"/>
    <property type="match status" value="1"/>
</dbReference>
<keyword evidence="6" id="KW-1185">Reference proteome</keyword>
<dbReference type="OrthoDB" id="137138at2157"/>
<evidence type="ECO:0000313" key="6">
    <source>
        <dbReference type="Proteomes" id="UP000217528"/>
    </source>
</evidence>
<protein>
    <recommendedName>
        <fullName evidence="8">DUF2207 domain-containing protein</fullName>
    </recommendedName>
</protein>
<feature type="transmembrane region" description="Helical" evidence="1">
    <location>
        <begin position="417"/>
        <end position="440"/>
    </location>
</feature>